<keyword evidence="1" id="KW-0812">Transmembrane</keyword>
<accession>A0A2S7T9I1</accession>
<feature type="transmembrane region" description="Helical" evidence="1">
    <location>
        <begin position="53"/>
        <end position="85"/>
    </location>
</feature>
<dbReference type="OrthoDB" id="1132160at2"/>
<protein>
    <submittedName>
        <fullName evidence="2">Rod shape-determining protein MreD</fullName>
    </submittedName>
</protein>
<dbReference type="EMBL" id="MQVX01000001">
    <property type="protein sequence ID" value="PQJ16593.1"/>
    <property type="molecule type" value="Genomic_DNA"/>
</dbReference>
<comment type="caution">
    <text evidence="2">The sequence shown here is derived from an EMBL/GenBank/DDBJ whole genome shotgun (WGS) entry which is preliminary data.</text>
</comment>
<gene>
    <name evidence="2" type="ORF">BST99_13490</name>
</gene>
<feature type="transmembrane region" description="Helical" evidence="1">
    <location>
        <begin position="29"/>
        <end position="46"/>
    </location>
</feature>
<evidence type="ECO:0000256" key="1">
    <source>
        <dbReference type="SAM" id="Phobius"/>
    </source>
</evidence>
<keyword evidence="1" id="KW-0472">Membrane</keyword>
<name>A0A2S7T9I1_9FLAO</name>
<dbReference type="Proteomes" id="UP000239366">
    <property type="component" value="Unassembled WGS sequence"/>
</dbReference>
<keyword evidence="1" id="KW-1133">Transmembrane helix</keyword>
<proteinExistence type="predicted"/>
<evidence type="ECO:0000313" key="3">
    <source>
        <dbReference type="Proteomes" id="UP000239366"/>
    </source>
</evidence>
<organism evidence="2 3">
    <name type="scientific">Aureicoccus marinus</name>
    <dbReference type="NCBI Taxonomy" id="754435"/>
    <lineage>
        <taxon>Bacteria</taxon>
        <taxon>Pseudomonadati</taxon>
        <taxon>Bacteroidota</taxon>
        <taxon>Flavobacteriia</taxon>
        <taxon>Flavobacteriales</taxon>
        <taxon>Flavobacteriaceae</taxon>
        <taxon>Aureicoccus</taxon>
    </lineage>
</organism>
<sequence length="168" mass="19560">MLNSMISINITRFMLLVLAQVWILNNVNLLGYINPMIYVLFLYWYPMRQNRSVFILTSFALGFVIDIFSDTMAIHAISCMTLAYIRPLLLRFCYGNNYEFQGFSYTNTTRLQRITFIILLVVIHHLIFFSLEILSFSHFVIILKKVLFTSGISLFLCLLISSLFAKPS</sequence>
<reference evidence="3" key="1">
    <citation type="submission" date="2016-11" db="EMBL/GenBank/DDBJ databases">
        <title>Trade-off between light-utilization and light-protection in marine flavobacteria.</title>
        <authorList>
            <person name="Kumagai Y."/>
            <person name="Yoshizawa S."/>
            <person name="Kogure K."/>
        </authorList>
    </citation>
    <scope>NUCLEOTIDE SEQUENCE [LARGE SCALE GENOMIC DNA]</scope>
    <source>
        <strain evidence="3">SG-18</strain>
    </source>
</reference>
<feature type="transmembrane region" description="Helical" evidence="1">
    <location>
        <begin position="114"/>
        <end position="134"/>
    </location>
</feature>
<evidence type="ECO:0000313" key="2">
    <source>
        <dbReference type="EMBL" id="PQJ16593.1"/>
    </source>
</evidence>
<feature type="transmembrane region" description="Helical" evidence="1">
    <location>
        <begin position="146"/>
        <end position="165"/>
    </location>
</feature>
<dbReference type="AlphaFoldDB" id="A0A2S7T9I1"/>
<keyword evidence="3" id="KW-1185">Reference proteome</keyword>